<keyword evidence="4" id="KW-0949">S-adenosyl-L-methionine</keyword>
<dbReference type="GO" id="GO:0032259">
    <property type="term" value="P:methylation"/>
    <property type="evidence" value="ECO:0007669"/>
    <property type="project" value="UniProtKB-KW"/>
</dbReference>
<dbReference type="PRINTS" id="PR00105">
    <property type="entry name" value="C5METTRFRASE"/>
</dbReference>
<dbReference type="InterPro" id="IPR050390">
    <property type="entry name" value="C5-Methyltransferase"/>
</dbReference>
<evidence type="ECO:0000313" key="5">
    <source>
        <dbReference type="EMBL" id="SVD61225.1"/>
    </source>
</evidence>
<gene>
    <name evidence="5" type="ORF">METZ01_LOCUS414079</name>
</gene>
<dbReference type="PANTHER" id="PTHR10629:SF52">
    <property type="entry name" value="DNA (CYTOSINE-5)-METHYLTRANSFERASE 1"/>
    <property type="match status" value="1"/>
</dbReference>
<dbReference type="Gene3D" id="3.40.50.150">
    <property type="entry name" value="Vaccinia Virus protein VP39"/>
    <property type="match status" value="1"/>
</dbReference>
<name>A0A382WS41_9ZZZZ</name>
<dbReference type="InterPro" id="IPR001525">
    <property type="entry name" value="C5_MeTfrase"/>
</dbReference>
<accession>A0A382WS41</accession>
<dbReference type="SUPFAM" id="SSF53335">
    <property type="entry name" value="S-adenosyl-L-methionine-dependent methyltransferases"/>
    <property type="match status" value="1"/>
</dbReference>
<dbReference type="PROSITE" id="PS51679">
    <property type="entry name" value="SAM_MT_C5"/>
    <property type="match status" value="1"/>
</dbReference>
<dbReference type="PROSITE" id="PS00094">
    <property type="entry name" value="C5_MTASE_1"/>
    <property type="match status" value="1"/>
</dbReference>
<keyword evidence="3" id="KW-0808">Transferase</keyword>
<dbReference type="InterPro" id="IPR029063">
    <property type="entry name" value="SAM-dependent_MTases_sf"/>
</dbReference>
<dbReference type="InterPro" id="IPR018117">
    <property type="entry name" value="C5_DNA_meth_AS"/>
</dbReference>
<evidence type="ECO:0000256" key="4">
    <source>
        <dbReference type="ARBA" id="ARBA00022691"/>
    </source>
</evidence>
<dbReference type="EMBL" id="UINC01161820">
    <property type="protein sequence ID" value="SVD61225.1"/>
    <property type="molecule type" value="Genomic_DNA"/>
</dbReference>
<protein>
    <recommendedName>
        <fullName evidence="1">DNA (cytosine-5-)-methyltransferase</fullName>
        <ecNumber evidence="1">2.1.1.37</ecNumber>
    </recommendedName>
</protein>
<dbReference type="PROSITE" id="PS51257">
    <property type="entry name" value="PROKAR_LIPOPROTEIN"/>
    <property type="match status" value="1"/>
</dbReference>
<sequence length="217" mass="24570">MRYKRYTLADLEESASRKRFNVVSFFAGGGGSSCGYKLAGGDIICVNEFQQIHADTYSANFPNTPVIVDDIRKLSGEQIREKIGDVEIDILDGSPPCPPFSMSGTKQKGWGKEKIAYGWKQKNIEDLTFDQIRLVGELKPKVAICENVKGLTMDYAREYLQMMINGFQEHGYTTDFQVLNAWQFGVPQKRQRVFIVSVREDVADKIGINFLNFKSMI</sequence>
<keyword evidence="2" id="KW-0489">Methyltransferase</keyword>
<dbReference type="AlphaFoldDB" id="A0A382WS41"/>
<dbReference type="GO" id="GO:0003886">
    <property type="term" value="F:DNA (cytosine-5-)-methyltransferase activity"/>
    <property type="evidence" value="ECO:0007669"/>
    <property type="project" value="UniProtKB-EC"/>
</dbReference>
<dbReference type="EC" id="2.1.1.37" evidence="1"/>
<dbReference type="Pfam" id="PF00145">
    <property type="entry name" value="DNA_methylase"/>
    <property type="match status" value="1"/>
</dbReference>
<dbReference type="NCBIfam" id="TIGR00675">
    <property type="entry name" value="dcm"/>
    <property type="match status" value="1"/>
</dbReference>
<organism evidence="5">
    <name type="scientific">marine metagenome</name>
    <dbReference type="NCBI Taxonomy" id="408172"/>
    <lineage>
        <taxon>unclassified sequences</taxon>
        <taxon>metagenomes</taxon>
        <taxon>ecological metagenomes</taxon>
    </lineage>
</organism>
<reference evidence="5" key="1">
    <citation type="submission" date="2018-05" db="EMBL/GenBank/DDBJ databases">
        <authorList>
            <person name="Lanie J.A."/>
            <person name="Ng W.-L."/>
            <person name="Kazmierczak K.M."/>
            <person name="Andrzejewski T.M."/>
            <person name="Davidsen T.M."/>
            <person name="Wayne K.J."/>
            <person name="Tettelin H."/>
            <person name="Glass J.I."/>
            <person name="Rusch D."/>
            <person name="Podicherti R."/>
            <person name="Tsui H.-C.T."/>
            <person name="Winkler M.E."/>
        </authorList>
    </citation>
    <scope>NUCLEOTIDE SEQUENCE</scope>
</reference>
<evidence type="ECO:0000256" key="3">
    <source>
        <dbReference type="ARBA" id="ARBA00022679"/>
    </source>
</evidence>
<evidence type="ECO:0000256" key="2">
    <source>
        <dbReference type="ARBA" id="ARBA00022603"/>
    </source>
</evidence>
<dbReference type="PANTHER" id="PTHR10629">
    <property type="entry name" value="CYTOSINE-SPECIFIC METHYLTRANSFERASE"/>
    <property type="match status" value="1"/>
</dbReference>
<proteinExistence type="predicted"/>
<feature type="non-terminal residue" evidence="5">
    <location>
        <position position="217"/>
    </location>
</feature>
<evidence type="ECO:0000256" key="1">
    <source>
        <dbReference type="ARBA" id="ARBA00011975"/>
    </source>
</evidence>